<dbReference type="EMBL" id="BGPR01139233">
    <property type="protein sequence ID" value="GBN63961.1"/>
    <property type="molecule type" value="Genomic_DNA"/>
</dbReference>
<evidence type="ECO:0000259" key="1">
    <source>
        <dbReference type="PROSITE" id="PS50878"/>
    </source>
</evidence>
<dbReference type="GO" id="GO:0071897">
    <property type="term" value="P:DNA biosynthetic process"/>
    <property type="evidence" value="ECO:0007669"/>
    <property type="project" value="UniProtKB-ARBA"/>
</dbReference>
<dbReference type="AlphaFoldDB" id="A0A4Y2QKM7"/>
<evidence type="ECO:0000313" key="4">
    <source>
        <dbReference type="EMBL" id="GBN63961.1"/>
    </source>
</evidence>
<sequence length="161" mass="18177">MTSNPYIPGELRPISIGNVLVRLSRKILAKRLRANVGLDPRQKGFAPLDGMMENTTVMDCVLSKFYTERTELHLASVDLQKAFDSVAHKALLRSLECLHVPAIIIDYIAFIYTHCRTTLEFDDGRSLLIHPTVVVRQGDQLSPLLFNIALDEVLRSFQTQL</sequence>
<evidence type="ECO:0000313" key="3">
    <source>
        <dbReference type="EMBL" id="GBN63954.1"/>
    </source>
</evidence>
<dbReference type="EMBL" id="BGPR01139190">
    <property type="protein sequence ID" value="GBN63862.1"/>
    <property type="molecule type" value="Genomic_DNA"/>
</dbReference>
<accession>A0A4Y2QKM7</accession>
<comment type="caution">
    <text evidence="2">The sequence shown here is derived from an EMBL/GenBank/DDBJ whole genome shotgun (WGS) entry which is preliminary data.</text>
</comment>
<evidence type="ECO:0000313" key="5">
    <source>
        <dbReference type="EMBL" id="GBN63978.1"/>
    </source>
</evidence>
<keyword evidence="6" id="KW-1185">Reference proteome</keyword>
<dbReference type="EMBL" id="BGPR01139232">
    <property type="protein sequence ID" value="GBN63954.1"/>
    <property type="molecule type" value="Genomic_DNA"/>
</dbReference>
<reference evidence="2 6" key="1">
    <citation type="journal article" date="2019" name="Sci. Rep.">
        <title>Orb-weaving spider Araneus ventricosus genome elucidates the spidroin gene catalogue.</title>
        <authorList>
            <person name="Kono N."/>
            <person name="Nakamura H."/>
            <person name="Ohtoshi R."/>
            <person name="Moran D.A.P."/>
            <person name="Shinohara A."/>
            <person name="Yoshida Y."/>
            <person name="Fujiwara M."/>
            <person name="Mori M."/>
            <person name="Tomita M."/>
            <person name="Arakawa K."/>
        </authorList>
    </citation>
    <scope>NUCLEOTIDE SEQUENCE [LARGE SCALE GENOMIC DNA]</scope>
</reference>
<organism evidence="2 6">
    <name type="scientific">Araneus ventricosus</name>
    <name type="common">Orbweaver spider</name>
    <name type="synonym">Epeira ventricosa</name>
    <dbReference type="NCBI Taxonomy" id="182803"/>
    <lineage>
        <taxon>Eukaryota</taxon>
        <taxon>Metazoa</taxon>
        <taxon>Ecdysozoa</taxon>
        <taxon>Arthropoda</taxon>
        <taxon>Chelicerata</taxon>
        <taxon>Arachnida</taxon>
        <taxon>Araneae</taxon>
        <taxon>Araneomorphae</taxon>
        <taxon>Entelegynae</taxon>
        <taxon>Araneoidea</taxon>
        <taxon>Araneidae</taxon>
        <taxon>Araneus</taxon>
    </lineage>
</organism>
<proteinExistence type="predicted"/>
<dbReference type="OrthoDB" id="8197512at2759"/>
<dbReference type="InterPro" id="IPR000477">
    <property type="entry name" value="RT_dom"/>
</dbReference>
<dbReference type="InterPro" id="IPR043502">
    <property type="entry name" value="DNA/RNA_pol_sf"/>
</dbReference>
<gene>
    <name evidence="2" type="primary">pol_3137</name>
    <name evidence="3" type="synonym">pol_1109</name>
    <name evidence="4" type="synonym">pol_1587</name>
    <name evidence="5" type="synonym">pol_3986</name>
    <name evidence="2" type="ORF">AVEN_118467_1</name>
    <name evidence="3" type="ORF">AVEN_265224_1</name>
    <name evidence="4" type="ORF">AVEN_274158_1</name>
    <name evidence="5" type="ORF">AVEN_87710_1</name>
</gene>
<name>A0A4Y2QKM7_ARAVE</name>
<dbReference type="PROSITE" id="PS50878">
    <property type="entry name" value="RT_POL"/>
    <property type="match status" value="1"/>
</dbReference>
<evidence type="ECO:0000313" key="6">
    <source>
        <dbReference type="Proteomes" id="UP000499080"/>
    </source>
</evidence>
<protein>
    <submittedName>
        <fullName evidence="2">Retrovirus-related Pol polyprotein from type-2 retrotransposable element R2DM</fullName>
    </submittedName>
</protein>
<evidence type="ECO:0000313" key="2">
    <source>
        <dbReference type="EMBL" id="GBN63862.1"/>
    </source>
</evidence>
<dbReference type="SUPFAM" id="SSF56672">
    <property type="entry name" value="DNA/RNA polymerases"/>
    <property type="match status" value="1"/>
</dbReference>
<feature type="domain" description="Reverse transcriptase" evidence="1">
    <location>
        <begin position="1"/>
        <end position="161"/>
    </location>
</feature>
<dbReference type="EMBL" id="BGPR01139238">
    <property type="protein sequence ID" value="GBN63978.1"/>
    <property type="molecule type" value="Genomic_DNA"/>
</dbReference>
<dbReference type="Proteomes" id="UP000499080">
    <property type="component" value="Unassembled WGS sequence"/>
</dbReference>
<dbReference type="Pfam" id="PF00078">
    <property type="entry name" value="RVT_1"/>
    <property type="match status" value="1"/>
</dbReference>
<dbReference type="PANTHER" id="PTHR19446">
    <property type="entry name" value="REVERSE TRANSCRIPTASES"/>
    <property type="match status" value="1"/>
</dbReference>